<feature type="transmembrane region" description="Helical" evidence="5">
    <location>
        <begin position="368"/>
        <end position="388"/>
    </location>
</feature>
<sequence>MEFIFLETEKKHYGLSTAISMIVGICIGSGIFFKADDILSYTGGHVGLSVLVFFIGAFCVIFGSITLSQLAALTDRSGGVVAYFEEFISPKAASAFGWFQMFAYYPSISVVVSWVAGIYTTMLLNLPSTLEVQVGIGTVYLISFHILNYYSIKLGGSFQNIATIMKLIPLIGIGIIGIFWNTPYPETTQELIVPVQEVGWSWLAALAPIAFSFDGWVVSTSITHEVKNAKRTMPLALTIGPLIVLGVYVAYFLGMVAMVGPEYILQHQDSTIYDIGTMLFGTYGGKLILFFILIAVLGVVNGLVLGNLRLPQSLAQKEMIPNSTKIKKIDLRTQLSPYAALTSIIISLIWMCVHYLTQKTEILSGGDVSEIAIVFSYITYVFLYYKVIQMNKEGKISSPIFGKLFPILGILGSAVIVIGGIVSNPTFVPIFLIVCACIFISGYIYYRKG</sequence>
<accession>A0A3Q9BK49</accession>
<dbReference type="PANTHER" id="PTHR11785">
    <property type="entry name" value="AMINO ACID TRANSPORTER"/>
    <property type="match status" value="1"/>
</dbReference>
<gene>
    <name evidence="6" type="ORF">EJN90_05800</name>
</gene>
<keyword evidence="3 5" id="KW-1133">Transmembrane helix</keyword>
<feature type="transmembrane region" description="Helical" evidence="5">
    <location>
        <begin position="427"/>
        <end position="446"/>
    </location>
</feature>
<feature type="transmembrane region" description="Helical" evidence="5">
    <location>
        <begin position="235"/>
        <end position="259"/>
    </location>
</feature>
<dbReference type="InterPro" id="IPR002293">
    <property type="entry name" value="AA/rel_permease1"/>
</dbReference>
<dbReference type="AlphaFoldDB" id="A0A3Q9BK49"/>
<keyword evidence="2 5" id="KW-0812">Transmembrane</keyword>
<feature type="transmembrane region" description="Helical" evidence="5">
    <location>
        <begin position="102"/>
        <end position="126"/>
    </location>
</feature>
<evidence type="ECO:0000313" key="6">
    <source>
        <dbReference type="EMBL" id="AZP04219.1"/>
    </source>
</evidence>
<dbReference type="Proteomes" id="UP000273326">
    <property type="component" value="Chromosome"/>
</dbReference>
<feature type="transmembrane region" description="Helical" evidence="5">
    <location>
        <begin position="45"/>
        <end position="67"/>
    </location>
</feature>
<organism evidence="6 7">
    <name type="scientific">Jeotgalibaca ciconiae</name>
    <dbReference type="NCBI Taxonomy" id="2496265"/>
    <lineage>
        <taxon>Bacteria</taxon>
        <taxon>Bacillati</taxon>
        <taxon>Bacillota</taxon>
        <taxon>Bacilli</taxon>
        <taxon>Lactobacillales</taxon>
        <taxon>Carnobacteriaceae</taxon>
        <taxon>Jeotgalibaca</taxon>
    </lineage>
</organism>
<dbReference type="EMBL" id="CP034465">
    <property type="protein sequence ID" value="AZP04219.1"/>
    <property type="molecule type" value="Genomic_DNA"/>
</dbReference>
<dbReference type="InterPro" id="IPR050598">
    <property type="entry name" value="AminoAcid_Transporter"/>
</dbReference>
<dbReference type="Gene3D" id="1.20.1740.10">
    <property type="entry name" value="Amino acid/polyamine transporter I"/>
    <property type="match status" value="1"/>
</dbReference>
<dbReference type="GO" id="GO:0015179">
    <property type="term" value="F:L-amino acid transmembrane transporter activity"/>
    <property type="evidence" value="ECO:0007669"/>
    <property type="project" value="TreeGrafter"/>
</dbReference>
<proteinExistence type="predicted"/>
<feature type="transmembrane region" description="Helical" evidence="5">
    <location>
        <begin position="132"/>
        <end position="150"/>
    </location>
</feature>
<dbReference type="KEGG" id="jeh:EJN90_05800"/>
<evidence type="ECO:0000256" key="2">
    <source>
        <dbReference type="ARBA" id="ARBA00022692"/>
    </source>
</evidence>
<dbReference type="GO" id="GO:0016020">
    <property type="term" value="C:membrane"/>
    <property type="evidence" value="ECO:0007669"/>
    <property type="project" value="UniProtKB-SubCell"/>
</dbReference>
<reference evidence="7" key="1">
    <citation type="submission" date="2018-12" db="EMBL/GenBank/DDBJ databases">
        <title>Complete genome sequencing of Jeotgalibaca sp. H21T32.</title>
        <authorList>
            <person name="Bae J.-W."/>
            <person name="Lee S.-Y."/>
        </authorList>
    </citation>
    <scope>NUCLEOTIDE SEQUENCE [LARGE SCALE GENOMIC DNA]</scope>
    <source>
        <strain evidence="7">H21T32</strain>
    </source>
</reference>
<dbReference type="Pfam" id="PF13520">
    <property type="entry name" value="AA_permease_2"/>
    <property type="match status" value="1"/>
</dbReference>
<feature type="transmembrane region" description="Helical" evidence="5">
    <location>
        <begin position="400"/>
        <end position="421"/>
    </location>
</feature>
<evidence type="ECO:0000256" key="1">
    <source>
        <dbReference type="ARBA" id="ARBA00004141"/>
    </source>
</evidence>
<feature type="transmembrane region" description="Helical" evidence="5">
    <location>
        <begin position="335"/>
        <end position="356"/>
    </location>
</feature>
<dbReference type="OrthoDB" id="3181223at2"/>
<evidence type="ECO:0000313" key="7">
    <source>
        <dbReference type="Proteomes" id="UP000273326"/>
    </source>
</evidence>
<evidence type="ECO:0000256" key="4">
    <source>
        <dbReference type="ARBA" id="ARBA00023136"/>
    </source>
</evidence>
<dbReference type="PIRSF" id="PIRSF006060">
    <property type="entry name" value="AA_transporter"/>
    <property type="match status" value="1"/>
</dbReference>
<dbReference type="PANTHER" id="PTHR11785:SF512">
    <property type="entry name" value="SOBREMESA, ISOFORM B"/>
    <property type="match status" value="1"/>
</dbReference>
<comment type="subcellular location">
    <subcellularLocation>
        <location evidence="1">Membrane</location>
        <topology evidence="1">Multi-pass membrane protein</topology>
    </subcellularLocation>
</comment>
<evidence type="ECO:0000256" key="3">
    <source>
        <dbReference type="ARBA" id="ARBA00022989"/>
    </source>
</evidence>
<keyword evidence="4 5" id="KW-0472">Membrane</keyword>
<keyword evidence="7" id="KW-1185">Reference proteome</keyword>
<feature type="transmembrane region" description="Helical" evidence="5">
    <location>
        <begin position="162"/>
        <end position="180"/>
    </location>
</feature>
<name>A0A3Q9BK49_9LACT</name>
<feature type="transmembrane region" description="Helical" evidence="5">
    <location>
        <begin position="12"/>
        <end position="33"/>
    </location>
</feature>
<feature type="transmembrane region" description="Helical" evidence="5">
    <location>
        <begin position="287"/>
        <end position="308"/>
    </location>
</feature>
<protein>
    <submittedName>
        <fullName evidence="6">APC family permease</fullName>
    </submittedName>
</protein>
<feature type="transmembrane region" description="Helical" evidence="5">
    <location>
        <begin position="200"/>
        <end position="223"/>
    </location>
</feature>
<evidence type="ECO:0000256" key="5">
    <source>
        <dbReference type="SAM" id="Phobius"/>
    </source>
</evidence>